<reference evidence="3" key="1">
    <citation type="journal article" date="2019" name="Int. J. Syst. Evol. Microbiol.">
        <title>The Global Catalogue of Microorganisms (GCM) 10K type strain sequencing project: providing services to taxonomists for standard genome sequencing and annotation.</title>
        <authorList>
            <consortium name="The Broad Institute Genomics Platform"/>
            <consortium name="The Broad Institute Genome Sequencing Center for Infectious Disease"/>
            <person name="Wu L."/>
            <person name="Ma J."/>
        </authorList>
    </citation>
    <scope>NUCLEOTIDE SEQUENCE [LARGE SCALE GENOMIC DNA]</scope>
    <source>
        <strain evidence="3">CCM 8749</strain>
    </source>
</reference>
<keyword evidence="1" id="KW-1133">Transmembrane helix</keyword>
<name>A0ABW1INQ2_9BACL</name>
<keyword evidence="1" id="KW-0812">Transmembrane</keyword>
<accession>A0ABW1INQ2</accession>
<evidence type="ECO:0000256" key="1">
    <source>
        <dbReference type="SAM" id="Phobius"/>
    </source>
</evidence>
<proteinExistence type="predicted"/>
<feature type="transmembrane region" description="Helical" evidence="1">
    <location>
        <begin position="146"/>
        <end position="165"/>
    </location>
</feature>
<protein>
    <submittedName>
        <fullName evidence="2">Uncharacterized protein</fullName>
    </submittedName>
</protein>
<evidence type="ECO:0000313" key="2">
    <source>
        <dbReference type="EMBL" id="MFC5986722.1"/>
    </source>
</evidence>
<feature type="transmembrane region" description="Helical" evidence="1">
    <location>
        <begin position="92"/>
        <end position="111"/>
    </location>
</feature>
<sequence>MSIHVAIALWTVWAAWRWGRWTQFPQCYPTLLYLSCFQLLYEFFSHEKFYVWRLEPDQLINYTGVVMLHTFCIYPLTAFLYLTRFPEVEWRAAVHIAKWVLIYIGVEWVGYRLGYITYSHGWNCWWSLFFDVHMFLMLRFHHTKPVWSIPMTILSIFFYLILFGYL</sequence>
<evidence type="ECO:0000313" key="3">
    <source>
        <dbReference type="Proteomes" id="UP001596250"/>
    </source>
</evidence>
<organism evidence="2 3">
    <name type="scientific">Marinicrinis lubricantis</name>
    <dbReference type="NCBI Taxonomy" id="2086470"/>
    <lineage>
        <taxon>Bacteria</taxon>
        <taxon>Bacillati</taxon>
        <taxon>Bacillota</taxon>
        <taxon>Bacilli</taxon>
        <taxon>Bacillales</taxon>
        <taxon>Paenibacillaceae</taxon>
    </lineage>
</organism>
<keyword evidence="3" id="KW-1185">Reference proteome</keyword>
<feature type="transmembrane region" description="Helical" evidence="1">
    <location>
        <begin position="59"/>
        <end position="80"/>
    </location>
</feature>
<gene>
    <name evidence="2" type="ORF">ACFPXP_09860</name>
</gene>
<keyword evidence="1" id="KW-0472">Membrane</keyword>
<comment type="caution">
    <text evidence="2">The sequence shown here is derived from an EMBL/GenBank/DDBJ whole genome shotgun (WGS) entry which is preliminary data.</text>
</comment>
<dbReference type="RefSeq" id="WP_379894038.1">
    <property type="nucleotide sequence ID" value="NZ_CBCSCT010000078.1"/>
</dbReference>
<dbReference type="EMBL" id="JBHSQV010000129">
    <property type="protein sequence ID" value="MFC5986722.1"/>
    <property type="molecule type" value="Genomic_DNA"/>
</dbReference>
<dbReference type="Proteomes" id="UP001596250">
    <property type="component" value="Unassembled WGS sequence"/>
</dbReference>